<sequence length="166" mass="19198">MENSINNIILSMINYNSPDVKRINHALKVFQFSEIIANLEEVTVNELTVIKICGILHDIGIHEAEIKYKSSSGKYQEIEGPKIAEELLVKNKIDISNTQIERIKFIIGNHHSYKKIDGIDFQILVEADFIVNIYEDNIQKREIENVKKNIFKTNTGKYLIDSMYLK</sequence>
<dbReference type="AlphaFoldDB" id="A0AAE3ELQ1"/>
<dbReference type="Proteomes" id="UP001198163">
    <property type="component" value="Unassembled WGS sequence"/>
</dbReference>
<reference evidence="2" key="1">
    <citation type="submission" date="2021-08" db="EMBL/GenBank/DDBJ databases">
        <title>Comparative analyses of Brucepasteria parasyntrophica and Teretinema zuelzerae.</title>
        <authorList>
            <person name="Song Y."/>
            <person name="Brune A."/>
        </authorList>
    </citation>
    <scope>NUCLEOTIDE SEQUENCE</scope>
    <source>
        <strain evidence="2">DSM 1903</strain>
    </source>
</reference>
<keyword evidence="4" id="KW-1185">Reference proteome</keyword>
<dbReference type="Pfam" id="PF01966">
    <property type="entry name" value="HD"/>
    <property type="match status" value="1"/>
</dbReference>
<proteinExistence type="predicted"/>
<evidence type="ECO:0000313" key="2">
    <source>
        <dbReference type="EMBL" id="MCD1655998.1"/>
    </source>
</evidence>
<accession>A0AAE3ELQ1</accession>
<comment type="caution">
    <text evidence="2">The sequence shown here is derived from an EMBL/GenBank/DDBJ whole genome shotgun (WGS) entry which is preliminary data.</text>
</comment>
<evidence type="ECO:0000259" key="1">
    <source>
        <dbReference type="Pfam" id="PF01966"/>
    </source>
</evidence>
<gene>
    <name evidence="2" type="ORF">K7J14_14965</name>
    <name evidence="3" type="ORF">K7J14_15545</name>
</gene>
<dbReference type="CDD" id="cd00077">
    <property type="entry name" value="HDc"/>
    <property type="match status" value="1"/>
</dbReference>
<dbReference type="EMBL" id="JAINWA010000003">
    <property type="protein sequence ID" value="MCD1655998.1"/>
    <property type="molecule type" value="Genomic_DNA"/>
</dbReference>
<protein>
    <submittedName>
        <fullName evidence="2">HD domain-containing protein</fullName>
    </submittedName>
</protein>
<dbReference type="RefSeq" id="WP_230758234.1">
    <property type="nucleotide sequence ID" value="NZ_JAINWA010000003.1"/>
</dbReference>
<dbReference type="EMBL" id="JAINWA010000003">
    <property type="protein sequence ID" value="MCD1656114.1"/>
    <property type="molecule type" value="Genomic_DNA"/>
</dbReference>
<organism evidence="2 4">
    <name type="scientific">Teretinema zuelzerae</name>
    <dbReference type="NCBI Taxonomy" id="156"/>
    <lineage>
        <taxon>Bacteria</taxon>
        <taxon>Pseudomonadati</taxon>
        <taxon>Spirochaetota</taxon>
        <taxon>Spirochaetia</taxon>
        <taxon>Spirochaetales</taxon>
        <taxon>Treponemataceae</taxon>
        <taxon>Teretinema</taxon>
    </lineage>
</organism>
<dbReference type="InterPro" id="IPR003607">
    <property type="entry name" value="HD/PDEase_dom"/>
</dbReference>
<evidence type="ECO:0000313" key="4">
    <source>
        <dbReference type="Proteomes" id="UP001198163"/>
    </source>
</evidence>
<dbReference type="Gene3D" id="1.10.3210.10">
    <property type="entry name" value="Hypothetical protein af1432"/>
    <property type="match status" value="1"/>
</dbReference>
<name>A0AAE3ELQ1_9SPIR</name>
<dbReference type="InterPro" id="IPR006674">
    <property type="entry name" value="HD_domain"/>
</dbReference>
<dbReference type="SUPFAM" id="SSF109604">
    <property type="entry name" value="HD-domain/PDEase-like"/>
    <property type="match status" value="1"/>
</dbReference>
<feature type="domain" description="HD" evidence="1">
    <location>
        <begin position="22"/>
        <end position="117"/>
    </location>
</feature>
<evidence type="ECO:0000313" key="3">
    <source>
        <dbReference type="EMBL" id="MCD1656114.1"/>
    </source>
</evidence>